<reference evidence="6 7" key="1">
    <citation type="submission" date="2020-02" db="EMBL/GenBank/DDBJ databases">
        <title>Paenibacillus sp. nov., isolated from rhizosphere soil of tomato.</title>
        <authorList>
            <person name="Weon H.-Y."/>
            <person name="Lee S.A."/>
        </authorList>
    </citation>
    <scope>NUCLEOTIDE SEQUENCE [LARGE SCALE GENOMIC DNA]</scope>
    <source>
        <strain evidence="6 7">14171R-81</strain>
    </source>
</reference>
<comment type="similarity">
    <text evidence="1">Belongs to the LysR transcriptional regulatory family.</text>
</comment>
<proteinExistence type="inferred from homology"/>
<evidence type="ECO:0000313" key="6">
    <source>
        <dbReference type="EMBL" id="QHW32040.1"/>
    </source>
</evidence>
<evidence type="ECO:0000256" key="1">
    <source>
        <dbReference type="ARBA" id="ARBA00009437"/>
    </source>
</evidence>
<dbReference type="SUPFAM" id="SSF46785">
    <property type="entry name" value="Winged helix' DNA-binding domain"/>
    <property type="match status" value="1"/>
</dbReference>
<dbReference type="PROSITE" id="PS50931">
    <property type="entry name" value="HTH_LYSR"/>
    <property type="match status" value="1"/>
</dbReference>
<evidence type="ECO:0000256" key="3">
    <source>
        <dbReference type="ARBA" id="ARBA00023125"/>
    </source>
</evidence>
<dbReference type="KEGG" id="prz:GZH47_15300"/>
<evidence type="ECO:0000256" key="4">
    <source>
        <dbReference type="ARBA" id="ARBA00023163"/>
    </source>
</evidence>
<gene>
    <name evidence="6" type="ORF">GZH47_15300</name>
</gene>
<dbReference type="GO" id="GO:0000976">
    <property type="term" value="F:transcription cis-regulatory region binding"/>
    <property type="evidence" value="ECO:0007669"/>
    <property type="project" value="TreeGrafter"/>
</dbReference>
<dbReference type="EMBL" id="CP048286">
    <property type="protein sequence ID" value="QHW32040.1"/>
    <property type="molecule type" value="Genomic_DNA"/>
</dbReference>
<dbReference type="Pfam" id="PF00126">
    <property type="entry name" value="HTH_1"/>
    <property type="match status" value="1"/>
</dbReference>
<evidence type="ECO:0000256" key="2">
    <source>
        <dbReference type="ARBA" id="ARBA00023015"/>
    </source>
</evidence>
<evidence type="ECO:0000313" key="7">
    <source>
        <dbReference type="Proteomes" id="UP000479114"/>
    </source>
</evidence>
<dbReference type="FunFam" id="1.10.10.10:FF:000001">
    <property type="entry name" value="LysR family transcriptional regulator"/>
    <property type="match status" value="1"/>
</dbReference>
<dbReference type="Gene3D" id="1.10.10.10">
    <property type="entry name" value="Winged helix-like DNA-binding domain superfamily/Winged helix DNA-binding domain"/>
    <property type="match status" value="1"/>
</dbReference>
<keyword evidence="3" id="KW-0238">DNA-binding</keyword>
<dbReference type="Pfam" id="PF03466">
    <property type="entry name" value="LysR_substrate"/>
    <property type="match status" value="1"/>
</dbReference>
<dbReference type="PRINTS" id="PR00039">
    <property type="entry name" value="HTHLYSR"/>
</dbReference>
<dbReference type="SUPFAM" id="SSF53850">
    <property type="entry name" value="Periplasmic binding protein-like II"/>
    <property type="match status" value="1"/>
</dbReference>
<keyword evidence="7" id="KW-1185">Reference proteome</keyword>
<dbReference type="GO" id="GO:0003700">
    <property type="term" value="F:DNA-binding transcription factor activity"/>
    <property type="evidence" value="ECO:0007669"/>
    <property type="project" value="InterPro"/>
</dbReference>
<dbReference type="InterPro" id="IPR000847">
    <property type="entry name" value="LysR_HTH_N"/>
</dbReference>
<dbReference type="Proteomes" id="UP000479114">
    <property type="component" value="Chromosome"/>
</dbReference>
<keyword evidence="4" id="KW-0804">Transcription</keyword>
<keyword evidence="2" id="KW-0805">Transcription regulation</keyword>
<sequence length="300" mass="33601">MDLVYLQTFREVALRQSITRAAEELGYAQSSVTTQIQKLEKAYGVELFERFGRGLRLTSAGEELLKLAVQMLDLYQESKERLARQGGGTLSIGTIDSVASYYLPPYIQSMRRDYPELSIRLQPDREDTIVQLVREGELDAGLILGSGPTDPLLEWQAIREEPLVLIANPSHPLVRQDIIRLPELAGMEWFMSEESCNYRIMLEKVLRTNGIAFRVGLELGNPEAIKRCVMAGDGIALLPRMAAEEEIRRGELAALAFAHPDIRLSLQLVMHPKKWISHAVRDFIGRLQVRASGETNGAAG</sequence>
<dbReference type="AlphaFoldDB" id="A0A6C0P0I6"/>
<dbReference type="Gene3D" id="3.40.190.290">
    <property type="match status" value="1"/>
</dbReference>
<name>A0A6C0P0I6_9BACL</name>
<dbReference type="PANTHER" id="PTHR30126:SF40">
    <property type="entry name" value="HTH-TYPE TRANSCRIPTIONAL REGULATOR GLTR"/>
    <property type="match status" value="1"/>
</dbReference>
<dbReference type="InterPro" id="IPR036390">
    <property type="entry name" value="WH_DNA-bd_sf"/>
</dbReference>
<dbReference type="CDD" id="cd05466">
    <property type="entry name" value="PBP2_LTTR_substrate"/>
    <property type="match status" value="1"/>
</dbReference>
<dbReference type="InterPro" id="IPR036388">
    <property type="entry name" value="WH-like_DNA-bd_sf"/>
</dbReference>
<feature type="domain" description="HTH lysR-type" evidence="5">
    <location>
        <begin position="1"/>
        <end position="58"/>
    </location>
</feature>
<evidence type="ECO:0000259" key="5">
    <source>
        <dbReference type="PROSITE" id="PS50931"/>
    </source>
</evidence>
<dbReference type="RefSeq" id="WP_162640844.1">
    <property type="nucleotide sequence ID" value="NZ_CP048286.1"/>
</dbReference>
<dbReference type="PANTHER" id="PTHR30126">
    <property type="entry name" value="HTH-TYPE TRANSCRIPTIONAL REGULATOR"/>
    <property type="match status" value="1"/>
</dbReference>
<organism evidence="6 7">
    <name type="scientific">Paenibacillus rhizovicinus</name>
    <dbReference type="NCBI Taxonomy" id="2704463"/>
    <lineage>
        <taxon>Bacteria</taxon>
        <taxon>Bacillati</taxon>
        <taxon>Bacillota</taxon>
        <taxon>Bacilli</taxon>
        <taxon>Bacillales</taxon>
        <taxon>Paenibacillaceae</taxon>
        <taxon>Paenibacillus</taxon>
    </lineage>
</organism>
<accession>A0A6C0P0I6</accession>
<protein>
    <submittedName>
        <fullName evidence="6">LysR family transcriptional regulator</fullName>
    </submittedName>
</protein>
<dbReference type="InterPro" id="IPR005119">
    <property type="entry name" value="LysR_subst-bd"/>
</dbReference>